<dbReference type="Pfam" id="PF13472">
    <property type="entry name" value="Lipase_GDSL_2"/>
    <property type="match status" value="1"/>
</dbReference>
<dbReference type="PANTHER" id="PTHR14209:SF19">
    <property type="entry name" value="ISOAMYL ACETATE-HYDROLYZING ESTERASE 1 HOMOLOG"/>
    <property type="match status" value="1"/>
</dbReference>
<reference evidence="3 4" key="1">
    <citation type="journal article" date="2023" name="IScience">
        <title>Expanded male sex-determining region conserved during the evolution of homothallism in the green alga Volvox.</title>
        <authorList>
            <person name="Yamamoto K."/>
            <person name="Matsuzaki R."/>
            <person name="Mahakham W."/>
            <person name="Heman W."/>
            <person name="Sekimoto H."/>
            <person name="Kawachi M."/>
            <person name="Minakuchi Y."/>
            <person name="Toyoda A."/>
            <person name="Nozaki H."/>
        </authorList>
    </citation>
    <scope>NUCLEOTIDE SEQUENCE [LARGE SCALE GENOMIC DNA]</scope>
    <source>
        <strain evidence="3 4">NIES-4468</strain>
    </source>
</reference>
<dbReference type="SUPFAM" id="SSF52266">
    <property type="entry name" value="SGNH hydrolase"/>
    <property type="match status" value="1"/>
</dbReference>
<dbReference type="Gene3D" id="3.40.50.1110">
    <property type="entry name" value="SGNH hydrolase"/>
    <property type="match status" value="1"/>
</dbReference>
<protein>
    <recommendedName>
        <fullName evidence="2">SGNH hydrolase-type esterase domain-containing protein</fullName>
    </recommendedName>
</protein>
<evidence type="ECO:0000313" key="4">
    <source>
        <dbReference type="Proteomes" id="UP001165090"/>
    </source>
</evidence>
<evidence type="ECO:0000256" key="1">
    <source>
        <dbReference type="SAM" id="Phobius"/>
    </source>
</evidence>
<organism evidence="3 4">
    <name type="scientific">Volvox africanus</name>
    <dbReference type="NCBI Taxonomy" id="51714"/>
    <lineage>
        <taxon>Eukaryota</taxon>
        <taxon>Viridiplantae</taxon>
        <taxon>Chlorophyta</taxon>
        <taxon>core chlorophytes</taxon>
        <taxon>Chlorophyceae</taxon>
        <taxon>CS clade</taxon>
        <taxon>Chlamydomonadales</taxon>
        <taxon>Volvocaceae</taxon>
        <taxon>Volvox</taxon>
    </lineage>
</organism>
<keyword evidence="1" id="KW-1133">Transmembrane helix</keyword>
<accession>A0ABQ5S5S4</accession>
<gene>
    <name evidence="3" type="ORF">VaNZ11_008740</name>
</gene>
<feature type="domain" description="SGNH hydrolase-type esterase" evidence="2">
    <location>
        <begin position="102"/>
        <end position="305"/>
    </location>
</feature>
<comment type="caution">
    <text evidence="3">The sequence shown here is derived from an EMBL/GenBank/DDBJ whole genome shotgun (WGS) entry which is preliminary data.</text>
</comment>
<sequence>MINMNFSFLVTPEINPRHWRQGNNCIINVLICFFACFGILTPIAVPVILSDSQSGSWKINKIGHFLVGGKKLCTMASATEAKGAVAIAGSSFVAALRPRIILFGDSLTERSFDAPEGWGASLASFYVRRADITNRGMSGYNTRWALQTLPYVFGRERTPGVPLVQATAERVLFATVFFGANDAARIDGTSHSARQHVPLDEYRGNLKEMVRYIKATGVERVAIITPPPVSDTGRKIAQIQRMGEQARNWPLDRNFATSAEYSKAAVDVAKELGVPCLDLFTLLQDENWEQKYLCDGLHLTPLGQEKVFHLMRKLVQDEWHDILPHLLPTQFPAWDAINFDDIPSSFVATEAAFQQQPP</sequence>
<dbReference type="InterPro" id="IPR045136">
    <property type="entry name" value="Iah1-like"/>
</dbReference>
<keyword evidence="4" id="KW-1185">Reference proteome</keyword>
<dbReference type="PANTHER" id="PTHR14209">
    <property type="entry name" value="ISOAMYL ACETATE-HYDROLYZING ESTERASE 1"/>
    <property type="match status" value="1"/>
</dbReference>
<dbReference type="CDD" id="cd01838">
    <property type="entry name" value="Isoamyl_acetate_hydrolase_like"/>
    <property type="match status" value="1"/>
</dbReference>
<dbReference type="InterPro" id="IPR036514">
    <property type="entry name" value="SGNH_hydro_sf"/>
</dbReference>
<feature type="transmembrane region" description="Helical" evidence="1">
    <location>
        <begin position="25"/>
        <end position="49"/>
    </location>
</feature>
<proteinExistence type="predicted"/>
<evidence type="ECO:0000259" key="2">
    <source>
        <dbReference type="Pfam" id="PF13472"/>
    </source>
</evidence>
<evidence type="ECO:0000313" key="3">
    <source>
        <dbReference type="EMBL" id="GLI65253.1"/>
    </source>
</evidence>
<keyword evidence="1" id="KW-0812">Transmembrane</keyword>
<dbReference type="InterPro" id="IPR013830">
    <property type="entry name" value="SGNH_hydro"/>
</dbReference>
<keyword evidence="1" id="KW-0472">Membrane</keyword>
<name>A0ABQ5S5S4_9CHLO</name>
<dbReference type="EMBL" id="BSDZ01000023">
    <property type="protein sequence ID" value="GLI65253.1"/>
    <property type="molecule type" value="Genomic_DNA"/>
</dbReference>
<dbReference type="Proteomes" id="UP001165090">
    <property type="component" value="Unassembled WGS sequence"/>
</dbReference>